<dbReference type="Gene3D" id="3.60.21.10">
    <property type="match status" value="1"/>
</dbReference>
<gene>
    <name evidence="3" type="ORF">SAMN04488694_11562</name>
    <name evidence="2" type="ORF">SAMN05192552_101331</name>
</gene>
<dbReference type="OrthoDB" id="50367at2157"/>
<dbReference type="GO" id="GO:0016787">
    <property type="term" value="F:hydrolase activity"/>
    <property type="evidence" value="ECO:0007669"/>
    <property type="project" value="InterPro"/>
</dbReference>
<reference evidence="3" key="1">
    <citation type="submission" date="2016-10" db="EMBL/GenBank/DDBJ databases">
        <authorList>
            <person name="de Groot N.N."/>
        </authorList>
    </citation>
    <scope>NUCLEOTIDE SEQUENCE [LARGE SCALE GENOMIC DNA]</scope>
    <source>
        <strain evidence="3">CDM_6</strain>
    </source>
</reference>
<evidence type="ECO:0000259" key="1">
    <source>
        <dbReference type="Pfam" id="PF00149"/>
    </source>
</evidence>
<dbReference type="SUPFAM" id="SSF56300">
    <property type="entry name" value="Metallo-dependent phosphatases"/>
    <property type="match status" value="1"/>
</dbReference>
<dbReference type="Pfam" id="PF00149">
    <property type="entry name" value="Metallophos"/>
    <property type="match status" value="1"/>
</dbReference>
<evidence type="ECO:0000313" key="2">
    <source>
        <dbReference type="EMBL" id="SDD12016.1"/>
    </source>
</evidence>
<sequence>MKLLVLGDLHLGEDGYAGRPHPSWERFDAVLTVGDVAHSRVSVANGTLQQEELVGLEEATAFFEHLDELDVPVLTVPGNHDHHRHEEFIDGSTGGRNLHRATADIGSYHAFGFGSDLLDDGPEVRYNPDEMTGIDDPDAWLARTLDRATGDDTEAAAALCDRLEGFDQQFATYSDGYETLTSLATADEDSHGTIGLTHVPPFNTTLDRVAESVPRIGGRHWGSIALRNLLADHDISFVACGHIHEAEGVETVAGTPCLNAGYRRAYDVTLENGDVSITDAEPPVE</sequence>
<organism evidence="2 5">
    <name type="scientific">Natrinema hispanicum</name>
    <dbReference type="NCBI Taxonomy" id="392421"/>
    <lineage>
        <taxon>Archaea</taxon>
        <taxon>Methanobacteriati</taxon>
        <taxon>Methanobacteriota</taxon>
        <taxon>Stenosarchaea group</taxon>
        <taxon>Halobacteria</taxon>
        <taxon>Halobacteriales</taxon>
        <taxon>Natrialbaceae</taxon>
        <taxon>Natrinema</taxon>
    </lineage>
</organism>
<dbReference type="Proteomes" id="UP000199320">
    <property type="component" value="Unassembled WGS sequence"/>
</dbReference>
<dbReference type="Proteomes" id="UP000324021">
    <property type="component" value="Unassembled WGS sequence"/>
</dbReference>
<dbReference type="EMBL" id="FOIC01000015">
    <property type="protein sequence ID" value="SET88141.1"/>
    <property type="molecule type" value="Genomic_DNA"/>
</dbReference>
<name>A0A1G6S748_9EURY</name>
<dbReference type="AlphaFoldDB" id="A0A1G6S748"/>
<accession>A0A1G6S748</accession>
<proteinExistence type="predicted"/>
<reference evidence="4 5" key="2">
    <citation type="submission" date="2016-10" db="EMBL/GenBank/DDBJ databases">
        <authorList>
            <person name="Varghese N."/>
            <person name="Submissions S."/>
        </authorList>
    </citation>
    <scope>NUCLEOTIDE SEQUENCE [LARGE SCALE GENOMIC DNA]</scope>
    <source>
        <strain evidence="2 5">CDM_1</strain>
        <strain evidence="4">CDM_6</strain>
    </source>
</reference>
<evidence type="ECO:0000313" key="4">
    <source>
        <dbReference type="Proteomes" id="UP000199320"/>
    </source>
</evidence>
<protein>
    <submittedName>
        <fullName evidence="2">Predicted phosphoesterase</fullName>
    </submittedName>
</protein>
<dbReference type="STRING" id="392421.SAMN04488694_11562"/>
<dbReference type="EMBL" id="FMZP01000013">
    <property type="protein sequence ID" value="SDD12016.1"/>
    <property type="molecule type" value="Genomic_DNA"/>
</dbReference>
<keyword evidence="4" id="KW-1185">Reference proteome</keyword>
<dbReference type="InterPro" id="IPR029052">
    <property type="entry name" value="Metallo-depent_PP-like"/>
</dbReference>
<feature type="domain" description="Calcineurin-like phosphoesterase" evidence="1">
    <location>
        <begin position="1"/>
        <end position="245"/>
    </location>
</feature>
<evidence type="ECO:0000313" key="3">
    <source>
        <dbReference type="EMBL" id="SET88141.1"/>
    </source>
</evidence>
<dbReference type="RefSeq" id="WP_092933995.1">
    <property type="nucleotide sequence ID" value="NZ_FMZP01000013.1"/>
</dbReference>
<evidence type="ECO:0000313" key="5">
    <source>
        <dbReference type="Proteomes" id="UP000324021"/>
    </source>
</evidence>
<dbReference type="InterPro" id="IPR004843">
    <property type="entry name" value="Calcineurin-like_PHP"/>
</dbReference>